<keyword evidence="9" id="KW-0378">Hydrolase</keyword>
<dbReference type="GO" id="GO:0016887">
    <property type="term" value="F:ATP hydrolysis activity"/>
    <property type="evidence" value="ECO:0007669"/>
    <property type="project" value="InterPro"/>
</dbReference>
<dbReference type="HAMAP" id="MF_00149">
    <property type="entry name" value="DNA_mis_repair"/>
    <property type="match status" value="1"/>
</dbReference>
<dbReference type="Gene3D" id="3.30.565.10">
    <property type="entry name" value="Histidine kinase-like ATPase, C-terminal domain"/>
    <property type="match status" value="1"/>
</dbReference>
<dbReference type="InterPro" id="IPR014790">
    <property type="entry name" value="MutL_C"/>
</dbReference>
<name>A0A6N9NFL3_9FLAO</name>
<feature type="domain" description="DNA mismatch repair protein S5" evidence="8">
    <location>
        <begin position="209"/>
        <end position="327"/>
    </location>
</feature>
<protein>
    <recommendedName>
        <fullName evidence="2 5">DNA mismatch repair protein MutL</fullName>
    </recommendedName>
</protein>
<dbReference type="InterPro" id="IPR042120">
    <property type="entry name" value="MutL_C_dimsub"/>
</dbReference>
<dbReference type="SUPFAM" id="SSF118116">
    <property type="entry name" value="DNA mismatch repair protein MutL"/>
    <property type="match status" value="1"/>
</dbReference>
<dbReference type="GO" id="GO:0006298">
    <property type="term" value="P:mismatch repair"/>
    <property type="evidence" value="ECO:0007669"/>
    <property type="project" value="UniProtKB-UniRule"/>
</dbReference>
<dbReference type="InterPro" id="IPR002099">
    <property type="entry name" value="MutL/Mlh/PMS"/>
</dbReference>
<evidence type="ECO:0000256" key="5">
    <source>
        <dbReference type="HAMAP-Rule" id="MF_00149"/>
    </source>
</evidence>
<accession>A0A6N9NFL3</accession>
<dbReference type="GO" id="GO:0004519">
    <property type="term" value="F:endonuclease activity"/>
    <property type="evidence" value="ECO:0007669"/>
    <property type="project" value="UniProtKB-KW"/>
</dbReference>
<dbReference type="SUPFAM" id="SSF55874">
    <property type="entry name" value="ATPase domain of HSP90 chaperone/DNA topoisomerase II/histidine kinase"/>
    <property type="match status" value="1"/>
</dbReference>
<evidence type="ECO:0000256" key="3">
    <source>
        <dbReference type="ARBA" id="ARBA00022763"/>
    </source>
</evidence>
<evidence type="ECO:0000256" key="1">
    <source>
        <dbReference type="ARBA" id="ARBA00006082"/>
    </source>
</evidence>
<evidence type="ECO:0000259" key="8">
    <source>
        <dbReference type="SMART" id="SM01340"/>
    </source>
</evidence>
<dbReference type="Pfam" id="PF01119">
    <property type="entry name" value="DNA_mis_repair"/>
    <property type="match status" value="1"/>
</dbReference>
<dbReference type="InterPro" id="IPR020667">
    <property type="entry name" value="DNA_mismatch_repair_MutL"/>
</dbReference>
<dbReference type="NCBIfam" id="TIGR00585">
    <property type="entry name" value="mutl"/>
    <property type="match status" value="1"/>
</dbReference>
<evidence type="ECO:0000313" key="9">
    <source>
        <dbReference type="EMBL" id="NBG65436.1"/>
    </source>
</evidence>
<comment type="similarity">
    <text evidence="1 5">Belongs to the DNA mismatch repair MutL/HexB family.</text>
</comment>
<evidence type="ECO:0000259" key="7">
    <source>
        <dbReference type="SMART" id="SM00853"/>
    </source>
</evidence>
<dbReference type="GO" id="GO:0140664">
    <property type="term" value="F:ATP-dependent DNA damage sensor activity"/>
    <property type="evidence" value="ECO:0007669"/>
    <property type="project" value="InterPro"/>
</dbReference>
<dbReference type="CDD" id="cd00782">
    <property type="entry name" value="MutL_Trans"/>
    <property type="match status" value="1"/>
</dbReference>
<dbReference type="PROSITE" id="PS00058">
    <property type="entry name" value="DNA_MISMATCH_REPAIR_1"/>
    <property type="match status" value="1"/>
</dbReference>
<dbReference type="InterPro" id="IPR014762">
    <property type="entry name" value="DNA_mismatch_repair_CS"/>
</dbReference>
<dbReference type="FunFam" id="3.30.565.10:FF:000003">
    <property type="entry name" value="DNA mismatch repair endonuclease MutL"/>
    <property type="match status" value="1"/>
</dbReference>
<dbReference type="GO" id="GO:0032300">
    <property type="term" value="C:mismatch repair complex"/>
    <property type="evidence" value="ECO:0007669"/>
    <property type="project" value="InterPro"/>
</dbReference>
<dbReference type="Proteomes" id="UP000470771">
    <property type="component" value="Unassembled WGS sequence"/>
</dbReference>
<dbReference type="InterPro" id="IPR036890">
    <property type="entry name" value="HATPase_C_sf"/>
</dbReference>
<dbReference type="InterPro" id="IPR042121">
    <property type="entry name" value="MutL_C_regsub"/>
</dbReference>
<keyword evidence="9" id="KW-0255">Endonuclease</keyword>
<dbReference type="SUPFAM" id="SSF54211">
    <property type="entry name" value="Ribosomal protein S5 domain 2-like"/>
    <property type="match status" value="1"/>
</dbReference>
<dbReference type="Pfam" id="PF08676">
    <property type="entry name" value="MutL_C"/>
    <property type="match status" value="1"/>
</dbReference>
<dbReference type="InterPro" id="IPR038973">
    <property type="entry name" value="MutL/Mlh/Pms-like"/>
</dbReference>
<evidence type="ECO:0000256" key="4">
    <source>
        <dbReference type="ARBA" id="ARBA00023204"/>
    </source>
</evidence>
<reference evidence="9 10" key="1">
    <citation type="submission" date="2019-12" db="EMBL/GenBank/DDBJ databases">
        <authorList>
            <person name="Zhao J."/>
        </authorList>
    </citation>
    <scope>NUCLEOTIDE SEQUENCE [LARGE SCALE GENOMIC DNA]</scope>
    <source>
        <strain evidence="9 10">S-15</strain>
    </source>
</reference>
<dbReference type="PANTHER" id="PTHR10073">
    <property type="entry name" value="DNA MISMATCH REPAIR PROTEIN MLH, PMS, MUTL"/>
    <property type="match status" value="1"/>
</dbReference>
<dbReference type="GO" id="GO:0030983">
    <property type="term" value="F:mismatched DNA binding"/>
    <property type="evidence" value="ECO:0007669"/>
    <property type="project" value="InterPro"/>
</dbReference>
<dbReference type="AlphaFoldDB" id="A0A6N9NFL3"/>
<dbReference type="Gene3D" id="3.30.1540.20">
    <property type="entry name" value="MutL, C-terminal domain, dimerisation subdomain"/>
    <property type="match status" value="1"/>
</dbReference>
<feature type="region of interest" description="Disordered" evidence="6">
    <location>
        <begin position="359"/>
        <end position="386"/>
    </location>
</feature>
<dbReference type="SMART" id="SM00853">
    <property type="entry name" value="MutL_C"/>
    <property type="match status" value="1"/>
</dbReference>
<keyword evidence="4 5" id="KW-0234">DNA repair</keyword>
<dbReference type="Gene3D" id="3.30.1370.100">
    <property type="entry name" value="MutL, C-terminal domain, regulatory subdomain"/>
    <property type="match status" value="1"/>
</dbReference>
<keyword evidence="10" id="KW-1185">Reference proteome</keyword>
<comment type="caution">
    <text evidence="9">The sequence shown here is derived from an EMBL/GenBank/DDBJ whole genome shotgun (WGS) entry which is preliminary data.</text>
</comment>
<evidence type="ECO:0000256" key="2">
    <source>
        <dbReference type="ARBA" id="ARBA00021975"/>
    </source>
</evidence>
<keyword evidence="9" id="KW-0540">Nuclease</keyword>
<comment type="function">
    <text evidence="5">This protein is involved in the repair of mismatches in DNA. It is required for dam-dependent methyl-directed DNA mismatch repair. May act as a 'molecular matchmaker', a protein that promotes the formation of a stable complex between two or more DNA-binding proteins in an ATP-dependent manner without itself being part of a final effector complex.</text>
</comment>
<keyword evidence="3 5" id="KW-0227">DNA damage</keyword>
<gene>
    <name evidence="5 9" type="primary">mutL</name>
    <name evidence="9" type="ORF">GQN54_04875</name>
</gene>
<dbReference type="GO" id="GO:0005524">
    <property type="term" value="F:ATP binding"/>
    <property type="evidence" value="ECO:0007669"/>
    <property type="project" value="InterPro"/>
</dbReference>
<dbReference type="InterPro" id="IPR014721">
    <property type="entry name" value="Ribsml_uS5_D2-typ_fold_subgr"/>
</dbReference>
<dbReference type="RefSeq" id="WP_160632394.1">
    <property type="nucleotide sequence ID" value="NZ_WWNE01000005.1"/>
</dbReference>
<dbReference type="InterPro" id="IPR020568">
    <property type="entry name" value="Ribosomal_Su5_D2-typ_SF"/>
</dbReference>
<feature type="domain" description="MutL C-terminal dimerisation" evidence="7">
    <location>
        <begin position="436"/>
        <end position="577"/>
    </location>
</feature>
<dbReference type="InterPro" id="IPR037198">
    <property type="entry name" value="MutL_C_sf"/>
</dbReference>
<dbReference type="EMBL" id="WWNE01000005">
    <property type="protein sequence ID" value="NBG65436.1"/>
    <property type="molecule type" value="Genomic_DNA"/>
</dbReference>
<dbReference type="Pfam" id="PF13589">
    <property type="entry name" value="HATPase_c_3"/>
    <property type="match status" value="1"/>
</dbReference>
<organism evidence="9 10">
    <name type="scientific">Acidiluteibacter ferrifornacis</name>
    <dbReference type="NCBI Taxonomy" id="2692424"/>
    <lineage>
        <taxon>Bacteria</taxon>
        <taxon>Pseudomonadati</taxon>
        <taxon>Bacteroidota</taxon>
        <taxon>Flavobacteriia</taxon>
        <taxon>Flavobacteriales</taxon>
        <taxon>Cryomorphaceae</taxon>
        <taxon>Acidiluteibacter</taxon>
    </lineage>
</organism>
<evidence type="ECO:0000256" key="6">
    <source>
        <dbReference type="SAM" id="MobiDB-lite"/>
    </source>
</evidence>
<dbReference type="PANTHER" id="PTHR10073:SF12">
    <property type="entry name" value="DNA MISMATCH REPAIR PROTEIN MLH1"/>
    <property type="match status" value="1"/>
</dbReference>
<dbReference type="CDD" id="cd16926">
    <property type="entry name" value="HATPase_MutL-MLH-PMS-like"/>
    <property type="match status" value="1"/>
</dbReference>
<sequence>MSDIIQLLPDSVANQIAAGEVVQRPASAVKELLENAIDAGATDLCLIIKNAGKTLIQVIDNGKGMSPTDARMAFERHATSKIKSASDLFALRTMGFRGEALASIAAISQVELKTKQADQDLGTCIVIEGSVVDSQEACSTQSGTNLSVKNLFFNVPARRNFLKSNPVETKHIIEEFYRVAMVHPEISFQFHSEGNELFNLPKGSFRQRIVSIFGDKYNQRLVPVEEETDIVSISGFVGKPEYAKKTRGEQYFFVNERFIKSPYLNHAIQIAFDELITKDQHPSYFLKLEIDPARIDINIHPTKTEIKFEDERSIYAIIRTSVKQALGKYNIAPSLDFEQESSFNASLRAPDQIKVPTIEVNPNFNPFETTSKPPRPSTGSDSFSAQRQRIDTNWQQLYSQEDFEKDSPTHTTIEPEENTTILAKWDETPVQHNHKMVQLHQRYIITQIKSGAVIIDQQRAHERILYERFIKALNEKKHASQRLLFPETIEFSPDDYAMMVGLVDEINQLGFEINEFGKNTFVVNAVPVELTENNLKGLLEKLLDQFKLNSDDLRLDKRESLARSLAHNTAIKRGKLLHEDEMQNLIDELFSCEMPNNLPNGKPIVITYSIDELDKRFQRT</sequence>
<proteinExistence type="inferred from homology"/>
<dbReference type="InterPro" id="IPR013507">
    <property type="entry name" value="DNA_mismatch_S5_2-like"/>
</dbReference>
<dbReference type="SMART" id="SM01340">
    <property type="entry name" value="DNA_mis_repair"/>
    <property type="match status" value="1"/>
</dbReference>
<evidence type="ECO:0000313" key="10">
    <source>
        <dbReference type="Proteomes" id="UP000470771"/>
    </source>
</evidence>
<feature type="compositionally biased region" description="Polar residues" evidence="6">
    <location>
        <begin position="360"/>
        <end position="386"/>
    </location>
</feature>
<dbReference type="Gene3D" id="3.30.230.10">
    <property type="match status" value="1"/>
</dbReference>